<name>A0ABQ5NYC8_9ACTN</name>
<protein>
    <submittedName>
        <fullName evidence="3">RNaseH domain-containing protein</fullName>
    </submittedName>
</protein>
<dbReference type="EMBL" id="BSBI01000004">
    <property type="protein sequence ID" value="GLF95259.1"/>
    <property type="molecule type" value="Genomic_DNA"/>
</dbReference>
<dbReference type="Proteomes" id="UP001291653">
    <property type="component" value="Unassembled WGS sequence"/>
</dbReference>
<feature type="compositionally biased region" description="Basic and acidic residues" evidence="1">
    <location>
        <begin position="942"/>
        <end position="954"/>
    </location>
</feature>
<evidence type="ECO:0000256" key="1">
    <source>
        <dbReference type="SAM" id="MobiDB-lite"/>
    </source>
</evidence>
<feature type="domain" description="pPIWI-RE RNaseH" evidence="2">
    <location>
        <begin position="644"/>
        <end position="941"/>
    </location>
</feature>
<reference evidence="3 4" key="1">
    <citation type="submission" date="2022-10" db="EMBL/GenBank/DDBJ databases">
        <title>Draft genome sequence of Streptomyces sp. YSPA8.</title>
        <authorList>
            <person name="Moriuchi R."/>
            <person name="Dohra H."/>
            <person name="Yamamura H."/>
            <person name="Kodani S."/>
        </authorList>
    </citation>
    <scope>NUCLEOTIDE SEQUENCE [LARGE SCALE GENOMIC DNA]</scope>
    <source>
        <strain evidence="3 4">YSPA8</strain>
    </source>
</reference>
<evidence type="ECO:0000313" key="3">
    <source>
        <dbReference type="EMBL" id="GLF95259.1"/>
    </source>
</evidence>
<keyword evidence="4" id="KW-1185">Reference proteome</keyword>
<sequence length="968" mass="108860">MEATVWEFSCETQDAWRDLGKTATAKRKETRGEGNEDVFLLPYSIAATVLQQYSDGYVHLDRSMRFMVSLNNIPADTLKKVFTYLEGIIRRVPIDEIPFTTTSRTADLIAATTAQRITLAKAIFDTEDGKPTNPPGWAYEAVKWHLARKLSGTPFVDVPVARITETYTDAKGQAKERTIAWQPDDNPEHHAQITYRPASDGSLIAWDHPIGPPFAGRGHPITAQDITRDWPQDPAAGQVQYALSRITVKMATYTALDHPVLNTDAHIRRINNTLIHSRTALVDQGPDRPLLNVTLDGRGLRKANTHALEILAKLSADPTALNAVEDRAHHERTLWNTRDENDERPAILTPPPGPVRPAIPRMPKWFAVGTSPGIYHLELLHKQLQTAFGEDAKMLELHSTGTAFSPRPFEILSAAEKKERKESNTYIDLVGLPSPDSIQKSIENAGYKSLRIVCLWYRDQTRMRMLHGLAHSFGHDPNRLNPKHPNDTVPLAPGIDAVFQHAPGLLAHGPDTTRAADTQTAISPYTDHGVFVAVWCETERPVRSDEHKDMKPAEAKRTLAENDAKHQTRRTLSQRGTPAQYLVGREHDPKKGPRIRTVPRKPYEDHRVYMGLLDLYRSCGIIDDRFEAALYPPGDACPLPRMAWCGIHIRKQATDRRYKGQPRRVITASAIIPSPQPGGAWTLLGWSSLSPQWDHYPRAQARFHALNYPLHKADGDNELQRWTQAAHEVTTALNDLADELDDLPYTLLIDGHACRRVWPGLHNNKQGTQPDEDDPRPWLPSTGLPAHARPASIIRINCAQDELPRLAYVTEQQKNGTERRIKTSSELYQPADPADGHPWFLFTEPRNYGKKRHGQHMTRWRANPGVASASADERRENELNAPWYAMTTREITPLHTQNQYSREALATATARLSHQALSWTDRTRYPAPLHAALQMDLDHPQYRRSAPDDIETSKILENATDDSASSEG</sequence>
<dbReference type="InterPro" id="IPR024996">
    <property type="entry name" value="RNaseH_pPIWI_RE"/>
</dbReference>
<feature type="region of interest" description="Disordered" evidence="1">
    <location>
        <begin position="561"/>
        <end position="598"/>
    </location>
</feature>
<feature type="compositionally biased region" description="Basic and acidic residues" evidence="1">
    <location>
        <begin position="334"/>
        <end position="345"/>
    </location>
</feature>
<proteinExistence type="predicted"/>
<organism evidence="3 4">
    <name type="scientific">Streptomyces yaizuensis</name>
    <dbReference type="NCBI Taxonomy" id="2989713"/>
    <lineage>
        <taxon>Bacteria</taxon>
        <taxon>Bacillati</taxon>
        <taxon>Actinomycetota</taxon>
        <taxon>Actinomycetes</taxon>
        <taxon>Kitasatosporales</taxon>
        <taxon>Streptomycetaceae</taxon>
        <taxon>Streptomyces</taxon>
    </lineage>
</organism>
<feature type="region of interest" description="Disordered" evidence="1">
    <location>
        <begin position="334"/>
        <end position="354"/>
    </location>
</feature>
<gene>
    <name evidence="3" type="ORF">SYYSPA8_13200</name>
</gene>
<feature type="region of interest" description="Disordered" evidence="1">
    <location>
        <begin position="761"/>
        <end position="780"/>
    </location>
</feature>
<comment type="caution">
    <text evidence="3">The sequence shown here is derived from an EMBL/GenBank/DDBJ whole genome shotgun (WGS) entry which is preliminary data.</text>
</comment>
<evidence type="ECO:0000259" key="2">
    <source>
        <dbReference type="Pfam" id="PF13032"/>
    </source>
</evidence>
<dbReference type="Pfam" id="PF13032">
    <property type="entry name" value="RNaseH_pPIWI_RE"/>
    <property type="match status" value="1"/>
</dbReference>
<evidence type="ECO:0000313" key="4">
    <source>
        <dbReference type="Proteomes" id="UP001291653"/>
    </source>
</evidence>
<accession>A0ABQ5NYC8</accession>
<feature type="region of interest" description="Disordered" evidence="1">
    <location>
        <begin position="942"/>
        <end position="968"/>
    </location>
</feature>